<gene>
    <name evidence="4" type="ORF">NQ502_07315</name>
</gene>
<reference evidence="4" key="1">
    <citation type="journal article" date="2022" name="Cell">
        <title>Design, construction, and in vivo augmentation of a complex gut microbiome.</title>
        <authorList>
            <person name="Cheng A.G."/>
            <person name="Ho P.Y."/>
            <person name="Aranda-Diaz A."/>
            <person name="Jain S."/>
            <person name="Yu F.B."/>
            <person name="Meng X."/>
            <person name="Wang M."/>
            <person name="Iakiviak M."/>
            <person name="Nagashima K."/>
            <person name="Zhao A."/>
            <person name="Murugkar P."/>
            <person name="Patil A."/>
            <person name="Atabakhsh K."/>
            <person name="Weakley A."/>
            <person name="Yan J."/>
            <person name="Brumbaugh A.R."/>
            <person name="Higginbottom S."/>
            <person name="Dimas A."/>
            <person name="Shiver A.L."/>
            <person name="Deutschbauer A."/>
            <person name="Neff N."/>
            <person name="Sonnenburg J.L."/>
            <person name="Huang K.C."/>
            <person name="Fischbach M.A."/>
        </authorList>
    </citation>
    <scope>NUCLEOTIDE SEQUENCE</scope>
    <source>
        <strain evidence="4">DSM 19829</strain>
    </source>
</reference>
<dbReference type="RefSeq" id="WP_044982975.1">
    <property type="nucleotide sequence ID" value="NZ_CABLBR010000003.1"/>
</dbReference>
<dbReference type="Pfam" id="PF06253">
    <property type="entry name" value="MTTB"/>
    <property type="match status" value="1"/>
</dbReference>
<dbReference type="EMBL" id="CP102290">
    <property type="protein sequence ID" value="UWP60834.1"/>
    <property type="molecule type" value="Genomic_DNA"/>
</dbReference>
<name>A0ABY5VJU8_9FIRM</name>
<dbReference type="InterPro" id="IPR010426">
    <property type="entry name" value="MTTB_MeTrfase"/>
</dbReference>
<dbReference type="Proteomes" id="UP001060164">
    <property type="component" value="Chromosome"/>
</dbReference>
<evidence type="ECO:0000313" key="4">
    <source>
        <dbReference type="EMBL" id="UWP60834.1"/>
    </source>
</evidence>
<protein>
    <submittedName>
        <fullName evidence="4">Trimethylamine methyltransferase family protein</fullName>
    </submittedName>
</protein>
<keyword evidence="5" id="KW-1185">Reference proteome</keyword>
<evidence type="ECO:0000256" key="3">
    <source>
        <dbReference type="ARBA" id="ARBA00022679"/>
    </source>
</evidence>
<dbReference type="InterPro" id="IPR038601">
    <property type="entry name" value="MttB-like_sf"/>
</dbReference>
<dbReference type="GO" id="GO:0008168">
    <property type="term" value="F:methyltransferase activity"/>
    <property type="evidence" value="ECO:0007669"/>
    <property type="project" value="UniProtKB-KW"/>
</dbReference>
<evidence type="ECO:0000313" key="5">
    <source>
        <dbReference type="Proteomes" id="UP001060164"/>
    </source>
</evidence>
<keyword evidence="3" id="KW-0808">Transferase</keyword>
<dbReference type="GO" id="GO:0032259">
    <property type="term" value="P:methylation"/>
    <property type="evidence" value="ECO:0007669"/>
    <property type="project" value="UniProtKB-KW"/>
</dbReference>
<organism evidence="4 5">
    <name type="scientific">Ruminococcus gauvreauii</name>
    <dbReference type="NCBI Taxonomy" id="438033"/>
    <lineage>
        <taxon>Bacteria</taxon>
        <taxon>Bacillati</taxon>
        <taxon>Bacillota</taxon>
        <taxon>Clostridia</taxon>
        <taxon>Eubacteriales</taxon>
        <taxon>Oscillospiraceae</taxon>
        <taxon>Ruminococcus</taxon>
    </lineage>
</organism>
<comment type="similarity">
    <text evidence="1">Belongs to the trimethylamine methyltransferase family.</text>
</comment>
<dbReference type="Gene3D" id="3.20.20.480">
    <property type="entry name" value="Trimethylamine methyltransferase-like"/>
    <property type="match status" value="1"/>
</dbReference>
<sequence length="469" mass="51535">MSREQMIHDAAMEIMRDVGVNIHNEKAIEIYRANGIKVEGNTAYFTEEQVMHWVKMAPESFTIHARNPKYNMVVGGEHTNPAPTYGCAFIDDWEGKRRRGTMEDYIKCLKLVHAEDSYSINGGIMIQPGDIPEEAGAIQMFYATLLHSDKAIMLPTGFKDEMALMLEAGCELFGGKEGMIEKPRMIALINTVSPLSLDERMLDCLMLLAEYGQAAILCPAAMLGATGSLSMAGTLASGAAESLAGIVLAQMIRPGTPVVFGVQSTAADMRGGITFACAAPEGTLMQGFGANLARFYGLPSRGGGCQTDAPVINCQAGYESMLTFSSAYRHGINFVMEAGGVMDSVNATSFEKMIIDFEIIRQVKAAFTPIEVTAETLNLEEIKEIGHDGSFVTSDYTLDNFEDLYSPHIGERNAKGSDYFKDSIEREMHRLLKTYDENRPELDADMRDKVKAVLSKSGLEMKYFENIEQ</sequence>
<evidence type="ECO:0000256" key="1">
    <source>
        <dbReference type="ARBA" id="ARBA00007137"/>
    </source>
</evidence>
<evidence type="ECO:0000256" key="2">
    <source>
        <dbReference type="ARBA" id="ARBA00022603"/>
    </source>
</evidence>
<keyword evidence="2 4" id="KW-0489">Methyltransferase</keyword>
<accession>A0ABY5VJU8</accession>
<proteinExistence type="inferred from homology"/>